<evidence type="ECO:0000313" key="8">
    <source>
        <dbReference type="EMBL" id="KAF2749840.1"/>
    </source>
</evidence>
<evidence type="ECO:0000256" key="5">
    <source>
        <dbReference type="SAM" id="Coils"/>
    </source>
</evidence>
<feature type="coiled-coil region" evidence="5">
    <location>
        <begin position="22"/>
        <end position="49"/>
    </location>
</feature>
<dbReference type="InterPro" id="IPR036855">
    <property type="entry name" value="Znf_CCCH_sf"/>
</dbReference>
<evidence type="ECO:0000256" key="4">
    <source>
        <dbReference type="PROSITE-ProRule" id="PRU00723"/>
    </source>
</evidence>
<keyword evidence="9" id="KW-1185">Reference proteome</keyword>
<name>A0A6A6VJW0_9PLEO</name>
<keyword evidence="3 4" id="KW-0862">Zinc</keyword>
<dbReference type="Pfam" id="PF25542">
    <property type="entry name" value="zf-CCCH_12"/>
    <property type="match status" value="1"/>
</dbReference>
<organism evidence="8 9">
    <name type="scientific">Sporormia fimetaria CBS 119925</name>
    <dbReference type="NCBI Taxonomy" id="1340428"/>
    <lineage>
        <taxon>Eukaryota</taxon>
        <taxon>Fungi</taxon>
        <taxon>Dikarya</taxon>
        <taxon>Ascomycota</taxon>
        <taxon>Pezizomycotina</taxon>
        <taxon>Dothideomycetes</taxon>
        <taxon>Pleosporomycetidae</taxon>
        <taxon>Pleosporales</taxon>
        <taxon>Sporormiaceae</taxon>
        <taxon>Sporormia</taxon>
    </lineage>
</organism>
<dbReference type="InterPro" id="IPR057654">
    <property type="entry name" value="Znf-CCCH_tandem"/>
</dbReference>
<protein>
    <recommendedName>
        <fullName evidence="7">C3H1-type domain-containing protein</fullName>
    </recommendedName>
</protein>
<keyword evidence="2 4" id="KW-0863">Zinc-finger</keyword>
<dbReference type="EMBL" id="MU006565">
    <property type="protein sequence ID" value="KAF2749840.1"/>
    <property type="molecule type" value="Genomic_DNA"/>
</dbReference>
<feature type="region of interest" description="Disordered" evidence="6">
    <location>
        <begin position="54"/>
        <end position="104"/>
    </location>
</feature>
<feature type="zinc finger region" description="C3H1-type" evidence="4">
    <location>
        <begin position="137"/>
        <end position="164"/>
    </location>
</feature>
<dbReference type="PANTHER" id="PTHR37543">
    <property type="entry name" value="CCCH ZINC FINGER DNA BINDING PROTEIN (AFU_ORTHOLOGUE AFUA_5G12760)"/>
    <property type="match status" value="1"/>
</dbReference>
<dbReference type="OrthoDB" id="2270193at2759"/>
<evidence type="ECO:0000256" key="3">
    <source>
        <dbReference type="ARBA" id="ARBA00022833"/>
    </source>
</evidence>
<accession>A0A6A6VJW0</accession>
<feature type="compositionally biased region" description="Low complexity" evidence="6">
    <location>
        <begin position="75"/>
        <end position="96"/>
    </location>
</feature>
<evidence type="ECO:0000256" key="6">
    <source>
        <dbReference type="SAM" id="MobiDB-lite"/>
    </source>
</evidence>
<dbReference type="PANTHER" id="PTHR37543:SF1">
    <property type="entry name" value="CCCH ZINC FINGER DNA BINDING PROTEIN (AFU_ORTHOLOGUE AFUA_5G12760)"/>
    <property type="match status" value="1"/>
</dbReference>
<proteinExistence type="predicted"/>
<evidence type="ECO:0000313" key="9">
    <source>
        <dbReference type="Proteomes" id="UP000799440"/>
    </source>
</evidence>
<dbReference type="Pfam" id="PF25543">
    <property type="entry name" value="zf-CCCH_tandem"/>
    <property type="match status" value="1"/>
</dbReference>
<evidence type="ECO:0000256" key="2">
    <source>
        <dbReference type="ARBA" id="ARBA00022771"/>
    </source>
</evidence>
<dbReference type="AlphaFoldDB" id="A0A6A6VJW0"/>
<dbReference type="PROSITE" id="PS50103">
    <property type="entry name" value="ZF_C3H1"/>
    <property type="match status" value="1"/>
</dbReference>
<dbReference type="Gene3D" id="4.10.1000.10">
    <property type="entry name" value="Zinc finger, CCCH-type"/>
    <property type="match status" value="1"/>
</dbReference>
<dbReference type="Proteomes" id="UP000799440">
    <property type="component" value="Unassembled WGS sequence"/>
</dbReference>
<sequence length="339" mass="38527">MASMQSRLAAVEQSRTEFDKELDRVLKDHAELIQEHRALKQRYDDLLSSQNIFDSDFTGKTEKRTHSQNNEEPQSGFDGSSPVSSSSFPAHSSSGGLITPPDCLITPMEKAVGQDDRLFGVGAHEPPHMRTKKEEPQSRKVWCRYEAKGECRNGDRCGFLHRSRDGDLPMTPNVRKSPPQAFTVPEGFVALNKDNARLDPPNLRPAQEDWDYYLKLSEGQKLCNAHHLRDSCSKINCQYKHGSLNPKARRAFRYILKTQQCPRKGSCRDPDCIFGHMCQKQSCRVEACKMSADAHNVDTELATLVRAAHENVRTDEVRTAPGREWENGYRMFSWPKYGN</sequence>
<dbReference type="InterPro" id="IPR000571">
    <property type="entry name" value="Znf_CCCH"/>
</dbReference>
<evidence type="ECO:0000259" key="7">
    <source>
        <dbReference type="PROSITE" id="PS50103"/>
    </source>
</evidence>
<dbReference type="SMART" id="SM00356">
    <property type="entry name" value="ZnF_C3H1"/>
    <property type="match status" value="2"/>
</dbReference>
<dbReference type="GO" id="GO:0008270">
    <property type="term" value="F:zinc ion binding"/>
    <property type="evidence" value="ECO:0007669"/>
    <property type="project" value="UniProtKB-KW"/>
</dbReference>
<evidence type="ECO:0000256" key="1">
    <source>
        <dbReference type="ARBA" id="ARBA00022723"/>
    </source>
</evidence>
<reference evidence="8" key="1">
    <citation type="journal article" date="2020" name="Stud. Mycol.">
        <title>101 Dothideomycetes genomes: a test case for predicting lifestyles and emergence of pathogens.</title>
        <authorList>
            <person name="Haridas S."/>
            <person name="Albert R."/>
            <person name="Binder M."/>
            <person name="Bloem J."/>
            <person name="Labutti K."/>
            <person name="Salamov A."/>
            <person name="Andreopoulos B."/>
            <person name="Baker S."/>
            <person name="Barry K."/>
            <person name="Bills G."/>
            <person name="Bluhm B."/>
            <person name="Cannon C."/>
            <person name="Castanera R."/>
            <person name="Culley D."/>
            <person name="Daum C."/>
            <person name="Ezra D."/>
            <person name="Gonzalez J."/>
            <person name="Henrissat B."/>
            <person name="Kuo A."/>
            <person name="Liang C."/>
            <person name="Lipzen A."/>
            <person name="Lutzoni F."/>
            <person name="Magnuson J."/>
            <person name="Mondo S."/>
            <person name="Nolan M."/>
            <person name="Ohm R."/>
            <person name="Pangilinan J."/>
            <person name="Park H.-J."/>
            <person name="Ramirez L."/>
            <person name="Alfaro M."/>
            <person name="Sun H."/>
            <person name="Tritt A."/>
            <person name="Yoshinaga Y."/>
            <person name="Zwiers L.-H."/>
            <person name="Turgeon B."/>
            <person name="Goodwin S."/>
            <person name="Spatafora J."/>
            <person name="Crous P."/>
            <person name="Grigoriev I."/>
        </authorList>
    </citation>
    <scope>NUCLEOTIDE SEQUENCE</scope>
    <source>
        <strain evidence="8">CBS 119925</strain>
    </source>
</reference>
<dbReference type="SUPFAM" id="SSF90229">
    <property type="entry name" value="CCCH zinc finger"/>
    <property type="match status" value="1"/>
</dbReference>
<keyword evidence="1 4" id="KW-0479">Metal-binding</keyword>
<gene>
    <name evidence="8" type="ORF">M011DRAFT_278249</name>
</gene>
<keyword evidence="5" id="KW-0175">Coiled coil</keyword>
<feature type="domain" description="C3H1-type" evidence="7">
    <location>
        <begin position="137"/>
        <end position="164"/>
    </location>
</feature>